<feature type="domain" description="DUF6701" evidence="2">
    <location>
        <begin position="756"/>
        <end position="1317"/>
    </location>
</feature>
<accession>A0ABS6MNR8</accession>
<gene>
    <name evidence="3" type="ORF">KQY15_15315</name>
</gene>
<dbReference type="Pfam" id="PF20419">
    <property type="entry name" value="DUF6701"/>
    <property type="match status" value="1"/>
</dbReference>
<organism evidence="3 4">
    <name type="scientific">Arsukibacterium indicum</name>
    <dbReference type="NCBI Taxonomy" id="2848612"/>
    <lineage>
        <taxon>Bacteria</taxon>
        <taxon>Pseudomonadati</taxon>
        <taxon>Pseudomonadota</taxon>
        <taxon>Gammaproteobacteria</taxon>
        <taxon>Chromatiales</taxon>
        <taxon>Chromatiaceae</taxon>
        <taxon>Arsukibacterium</taxon>
    </lineage>
</organism>
<evidence type="ECO:0000256" key="1">
    <source>
        <dbReference type="SAM" id="SignalP"/>
    </source>
</evidence>
<name>A0ABS6MNR8_9GAMM</name>
<evidence type="ECO:0000313" key="3">
    <source>
        <dbReference type="EMBL" id="MBV2130464.1"/>
    </source>
</evidence>
<dbReference type="Pfam" id="PF13385">
    <property type="entry name" value="Laminin_G_3"/>
    <property type="match status" value="1"/>
</dbReference>
<comment type="caution">
    <text evidence="3">The sequence shown here is derived from an EMBL/GenBank/DDBJ whole genome shotgun (WGS) entry which is preliminary data.</text>
</comment>
<evidence type="ECO:0000313" key="4">
    <source>
        <dbReference type="Proteomes" id="UP000704611"/>
    </source>
</evidence>
<feature type="signal peptide" evidence="1">
    <location>
        <begin position="1"/>
        <end position="18"/>
    </location>
</feature>
<feature type="chain" id="PRO_5046189686" description="DUF6701 domain-containing protein" evidence="1">
    <location>
        <begin position="19"/>
        <end position="1320"/>
    </location>
</feature>
<sequence>MKWVLTSILLLLSSQALAINCEDIWTEAVRVNSATPATINLPAALNPAFPEELEPIDYYYSGTFSSGPARVANSANPTARLFIDGSLTIESGSRFNSSNPAENFILIVTGSLVIRDNVQINGFILAGGAVTIGADTIINGAVTAKGSVSNAGLVNFQPEAIPSLIGGVVCDSVLPPAVLRAHYPLDQCFDESSSILSDLTGTYPASGLNLARATGLVNQAVRFNGNTNSRAELPAALLNGLENFSVSVWIYPEASTGFREIISGSNTTINNEFELYLTPENTIRTGIKGSYHSFTASPPTIALNSWQHVVFSRSGDEVCLYLNAALVGCTTAQSGNMDISRLALGVWWQAANSFADPFTGRMDEVLIYRNKLTGSEISRIYTSQRDGFNYDGSSRADSCLSCLADDFSAAALSDTWVTARSNGSFTPQIVNGRLRMTQAVTNQATSATYQRLYPAADNLVVIEFDYWAYGGSGADGLAVVLSDATVTPQPGSFGGPLGYGYKPGIPGFAGGWLGFGLDEFGNFSNEGGAASKGRRQQSVVVRGSGEGTTGYRYLKGTCNDGATNPAGGCLTPRVDGNAASPHRYRFTIDSRAPGTTMVSVERDHGTGYITLIAPFDARSQPGQAATPENFFLSLTGSTGGSTNIHELDNISICALRSSPVGQQIDHFEFDYSGQALTCKPERLTVRACANASCNQLVTTPVRATLSPASVTNGAWVGGNILNFSGGTTTVDLRRNVAGSTLIGVSGSVPATRPLSQTLCRAGAGPLTTAACNINFASAGLVFNIPDGVANQPATNIKVSAVRQSDVTQQCAPQFSNVSRNIRFWSSYIDPGPTARPASLPLQVNGSNVALAEGSATPLLLNFDSNGEALISVNYADAGQVQLNARYTGSAANEDAGLVMNGADPFVRRPAGLCIRNDGHCSAADASCPVFKRAAEPFSLTISAHAWQGGSSNICSNPVTPNFQHNNVSLSHSLVAPAGVPGSTGLLSYSHQRAVNSQTTVQQSVSEVGVFRFNTGLVNYLTMSDPVPAATGEPSGRFVPADFALSETSSSAACGSFSYMQQPFNLSFTLTARNMLGQRTRNYYGDFAKSTLLLQAENADNGVNLSSRITSSGFGNWAEGVQLFSTSELRFGRQADGAPDGPFTALTLALKVIDPDNSLVANPDTNVSNVACAGDNSCNAATLMQTDIRYGRMQMANGYGPEYDDMPVNLTAQYWQGNGFSRNTADSCSVVSAANLSLSNSLTSAVASVATLNGGNMPPAGLLLLAPDEPGTVGATYQVPVWLQYDWNDDGNYTDSPLAEFIFGRYRGNPRQIYWRERFSP</sequence>
<dbReference type="RefSeq" id="WP_217670715.1">
    <property type="nucleotide sequence ID" value="NZ_JAHRID010000008.1"/>
</dbReference>
<evidence type="ECO:0000259" key="2">
    <source>
        <dbReference type="Pfam" id="PF20419"/>
    </source>
</evidence>
<dbReference type="InterPro" id="IPR046524">
    <property type="entry name" value="DUF6701"/>
</dbReference>
<proteinExistence type="predicted"/>
<keyword evidence="4" id="KW-1185">Reference proteome</keyword>
<dbReference type="Proteomes" id="UP000704611">
    <property type="component" value="Unassembled WGS sequence"/>
</dbReference>
<protein>
    <recommendedName>
        <fullName evidence="2">DUF6701 domain-containing protein</fullName>
    </recommendedName>
</protein>
<keyword evidence="1" id="KW-0732">Signal</keyword>
<reference evidence="3 4" key="1">
    <citation type="submission" date="2021-06" db="EMBL/GenBank/DDBJ databases">
        <title>Rheinheimera indica sp. nov., isolated from deep-sea sediment.</title>
        <authorList>
            <person name="Wang Z."/>
            <person name="Zhang X.-Y."/>
        </authorList>
    </citation>
    <scope>NUCLEOTIDE SEQUENCE [LARGE SCALE GENOMIC DNA]</scope>
    <source>
        <strain evidence="3 4">SM2107</strain>
    </source>
</reference>
<dbReference type="EMBL" id="JAHRID010000008">
    <property type="protein sequence ID" value="MBV2130464.1"/>
    <property type="molecule type" value="Genomic_DNA"/>
</dbReference>